<organism evidence="3 4">
    <name type="scientific">Clostridium thailandense</name>
    <dbReference type="NCBI Taxonomy" id="2794346"/>
    <lineage>
        <taxon>Bacteria</taxon>
        <taxon>Bacillati</taxon>
        <taxon>Bacillota</taxon>
        <taxon>Clostridia</taxon>
        <taxon>Eubacteriales</taxon>
        <taxon>Clostridiaceae</taxon>
        <taxon>Clostridium</taxon>
    </lineage>
</organism>
<dbReference type="PROSITE" id="PS01273">
    <property type="entry name" value="COA_TRANSF_1"/>
    <property type="match status" value="1"/>
</dbReference>
<comment type="caution">
    <text evidence="3">The sequence shown here is derived from an EMBL/GenBank/DDBJ whole genome shotgun (WGS) entry which is preliminary data.</text>
</comment>
<dbReference type="GO" id="GO:0008410">
    <property type="term" value="F:CoA-transferase activity"/>
    <property type="evidence" value="ECO:0007669"/>
    <property type="project" value="InterPro"/>
</dbReference>
<dbReference type="InterPro" id="IPR004163">
    <property type="entry name" value="CoA_transf_BS"/>
</dbReference>
<gene>
    <name evidence="3" type="ORF">I6U48_26340</name>
</gene>
<dbReference type="SMART" id="SM00882">
    <property type="entry name" value="CoA_trans"/>
    <property type="match status" value="1"/>
</dbReference>
<dbReference type="PANTHER" id="PTHR13707">
    <property type="entry name" value="KETOACID-COENZYME A TRANSFERASE"/>
    <property type="match status" value="1"/>
</dbReference>
<dbReference type="Proteomes" id="UP000694308">
    <property type="component" value="Unassembled WGS sequence"/>
</dbReference>
<dbReference type="RefSeq" id="WP_218323488.1">
    <property type="nucleotide sequence ID" value="NZ_JAEEGC010000176.1"/>
</dbReference>
<dbReference type="NCBIfam" id="TIGR02429">
    <property type="entry name" value="pcaI_scoA_fam"/>
    <property type="match status" value="1"/>
</dbReference>
<evidence type="ECO:0000256" key="2">
    <source>
        <dbReference type="ARBA" id="ARBA00022679"/>
    </source>
</evidence>
<sequence length="218" mass="23484">MNKVITLDEAVSKIKDGMTIMVGGFLGNGSPHKLIEALVENGVSNLTLICNDTAFTDYGVGKMVVNNQFKRIITSHVGTNRETGRQLNERITEVELVPQGTLAEQIRAGGAGLGGILTPTGIGTIVEEGKDKIVIDNKEYLIEKPLRADVAIIAGSKVDEFGNVYYEGSTRNFNSIMATAADIVIVEAEEVVEVGMIKREDVVTPGIFIDFIVWGGNE</sequence>
<dbReference type="AlphaFoldDB" id="A0A949U2X1"/>
<accession>A0A949U2X1</accession>
<dbReference type="Pfam" id="PF01144">
    <property type="entry name" value="CoA_trans"/>
    <property type="match status" value="1"/>
</dbReference>
<dbReference type="PANTHER" id="PTHR13707:SF60">
    <property type="entry name" value="ACETATE COA-TRANSFERASE SUBUNIT ALPHA"/>
    <property type="match status" value="1"/>
</dbReference>
<proteinExistence type="inferred from homology"/>
<protein>
    <submittedName>
        <fullName evidence="3">3-oxoacid CoA-transferase subunit A</fullName>
    </submittedName>
</protein>
<evidence type="ECO:0000313" key="4">
    <source>
        <dbReference type="Proteomes" id="UP000694308"/>
    </source>
</evidence>
<keyword evidence="2" id="KW-0808">Transferase</keyword>
<dbReference type="InterPro" id="IPR004165">
    <property type="entry name" value="CoA_trans_fam_I"/>
</dbReference>
<evidence type="ECO:0000313" key="3">
    <source>
        <dbReference type="EMBL" id="MBV7276406.1"/>
    </source>
</evidence>
<keyword evidence="4" id="KW-1185">Reference proteome</keyword>
<dbReference type="EMBL" id="JAEEGC010000176">
    <property type="protein sequence ID" value="MBV7276406.1"/>
    <property type="molecule type" value="Genomic_DNA"/>
</dbReference>
<dbReference type="InterPro" id="IPR012792">
    <property type="entry name" value="3-oxoacid_CoA-transf_A"/>
</dbReference>
<reference evidence="3" key="1">
    <citation type="submission" date="2020-12" db="EMBL/GenBank/DDBJ databases">
        <title>Clostridium thailandense sp. nov., a novel acetogenic bacterium isolated from peat land soil in Thailand.</title>
        <authorList>
            <person name="Chaikitkaew S."/>
            <person name="Birkeland N.K."/>
        </authorList>
    </citation>
    <scope>NUCLEOTIDE SEQUENCE</scope>
    <source>
        <strain evidence="3">PL3</strain>
    </source>
</reference>
<evidence type="ECO:0000256" key="1">
    <source>
        <dbReference type="ARBA" id="ARBA00005612"/>
    </source>
</evidence>
<comment type="similarity">
    <text evidence="1">Belongs to the 3-oxoacid CoA-transferase subunit A family.</text>
</comment>
<name>A0A949U2X1_9CLOT</name>